<organism evidence="1 2">
    <name type="scientific">Metabacillus herbersteinensis</name>
    <dbReference type="NCBI Taxonomy" id="283816"/>
    <lineage>
        <taxon>Bacteria</taxon>
        <taxon>Bacillati</taxon>
        <taxon>Bacillota</taxon>
        <taxon>Bacilli</taxon>
        <taxon>Bacillales</taxon>
        <taxon>Bacillaceae</taxon>
        <taxon>Metabacillus</taxon>
    </lineage>
</organism>
<sequence length="41" mass="4234">MSVSKKAKVSFITAIAAFGFLAGGSAIPVKADTGKFVRVFD</sequence>
<keyword evidence="2" id="KW-1185">Reference proteome</keyword>
<gene>
    <name evidence="1" type="ORF">ACFFIX_26155</name>
</gene>
<comment type="caution">
    <text evidence="1">The sequence shown here is derived from an EMBL/GenBank/DDBJ whole genome shotgun (WGS) entry which is preliminary data.</text>
</comment>
<protein>
    <submittedName>
        <fullName evidence="1">Uncharacterized protein</fullName>
    </submittedName>
</protein>
<accession>A0ABV6GMX5</accession>
<evidence type="ECO:0000313" key="1">
    <source>
        <dbReference type="EMBL" id="MFC0274798.1"/>
    </source>
</evidence>
<evidence type="ECO:0000313" key="2">
    <source>
        <dbReference type="Proteomes" id="UP001589854"/>
    </source>
</evidence>
<dbReference type="EMBL" id="JBHLVO010000046">
    <property type="protein sequence ID" value="MFC0274798.1"/>
    <property type="molecule type" value="Genomic_DNA"/>
</dbReference>
<dbReference type="Proteomes" id="UP001589854">
    <property type="component" value="Unassembled WGS sequence"/>
</dbReference>
<reference evidence="1 2" key="1">
    <citation type="submission" date="2024-09" db="EMBL/GenBank/DDBJ databases">
        <authorList>
            <person name="Sun Q."/>
            <person name="Mori K."/>
        </authorList>
    </citation>
    <scope>NUCLEOTIDE SEQUENCE [LARGE SCALE GENOMIC DNA]</scope>
    <source>
        <strain evidence="1 2">CCM 7228</strain>
    </source>
</reference>
<dbReference type="RefSeq" id="WP_378939402.1">
    <property type="nucleotide sequence ID" value="NZ_JBHLVO010000046.1"/>
</dbReference>
<name>A0ABV6GMX5_9BACI</name>
<proteinExistence type="predicted"/>